<keyword evidence="3" id="KW-1185">Reference proteome</keyword>
<dbReference type="AlphaFoldDB" id="A0A0C2TRF2"/>
<dbReference type="Proteomes" id="UP000054549">
    <property type="component" value="Unassembled WGS sequence"/>
</dbReference>
<sequence>MTRACPATFPGMHDDYLYDLFIFLYWDIKASLFIIIVTAARTHSYSSRRCTPGRSFFL</sequence>
<dbReference type="OrthoDB" id="10264588at2759"/>
<dbReference type="InParanoid" id="A0A0C2TRF2"/>
<keyword evidence="1" id="KW-1133">Transmembrane helix</keyword>
<reference evidence="2 3" key="1">
    <citation type="submission" date="2014-04" db="EMBL/GenBank/DDBJ databases">
        <title>Evolutionary Origins and Diversification of the Mycorrhizal Mutualists.</title>
        <authorList>
            <consortium name="DOE Joint Genome Institute"/>
            <consortium name="Mycorrhizal Genomics Consortium"/>
            <person name="Kohler A."/>
            <person name="Kuo A."/>
            <person name="Nagy L.G."/>
            <person name="Floudas D."/>
            <person name="Copeland A."/>
            <person name="Barry K.W."/>
            <person name="Cichocki N."/>
            <person name="Veneault-Fourrey C."/>
            <person name="LaButti K."/>
            <person name="Lindquist E.A."/>
            <person name="Lipzen A."/>
            <person name="Lundell T."/>
            <person name="Morin E."/>
            <person name="Murat C."/>
            <person name="Riley R."/>
            <person name="Ohm R."/>
            <person name="Sun H."/>
            <person name="Tunlid A."/>
            <person name="Henrissat B."/>
            <person name="Grigoriev I.V."/>
            <person name="Hibbett D.S."/>
            <person name="Martin F."/>
        </authorList>
    </citation>
    <scope>NUCLEOTIDE SEQUENCE [LARGE SCALE GENOMIC DNA]</scope>
    <source>
        <strain evidence="2 3">Koide BX008</strain>
    </source>
</reference>
<dbReference type="EMBL" id="KN818225">
    <property type="protein sequence ID" value="KIL69869.1"/>
    <property type="molecule type" value="Genomic_DNA"/>
</dbReference>
<protein>
    <submittedName>
        <fullName evidence="2">Uncharacterized protein</fullName>
    </submittedName>
</protein>
<evidence type="ECO:0000313" key="3">
    <source>
        <dbReference type="Proteomes" id="UP000054549"/>
    </source>
</evidence>
<evidence type="ECO:0000313" key="2">
    <source>
        <dbReference type="EMBL" id="KIL69869.1"/>
    </source>
</evidence>
<organism evidence="2 3">
    <name type="scientific">Amanita muscaria (strain Koide BX008)</name>
    <dbReference type="NCBI Taxonomy" id="946122"/>
    <lineage>
        <taxon>Eukaryota</taxon>
        <taxon>Fungi</taxon>
        <taxon>Dikarya</taxon>
        <taxon>Basidiomycota</taxon>
        <taxon>Agaricomycotina</taxon>
        <taxon>Agaricomycetes</taxon>
        <taxon>Agaricomycetidae</taxon>
        <taxon>Agaricales</taxon>
        <taxon>Pluteineae</taxon>
        <taxon>Amanitaceae</taxon>
        <taxon>Amanita</taxon>
    </lineage>
</organism>
<keyword evidence="1" id="KW-0472">Membrane</keyword>
<gene>
    <name evidence="2" type="ORF">M378DRAFT_157108</name>
</gene>
<evidence type="ECO:0000256" key="1">
    <source>
        <dbReference type="SAM" id="Phobius"/>
    </source>
</evidence>
<feature type="transmembrane region" description="Helical" evidence="1">
    <location>
        <begin position="20"/>
        <end position="40"/>
    </location>
</feature>
<feature type="non-terminal residue" evidence="2">
    <location>
        <position position="58"/>
    </location>
</feature>
<accession>A0A0C2TRF2</accession>
<dbReference type="HOGENOM" id="CLU_2984379_0_0_1"/>
<name>A0A0C2TRF2_AMAMK</name>
<keyword evidence="1" id="KW-0812">Transmembrane</keyword>
<proteinExistence type="predicted"/>